<dbReference type="Proteomes" id="UP000606786">
    <property type="component" value="Unassembled WGS sequence"/>
</dbReference>
<dbReference type="AlphaFoldDB" id="A0A811URV3"/>
<dbReference type="InterPro" id="IPR009882">
    <property type="entry name" value="Gypsy"/>
</dbReference>
<accession>A0A811URV3</accession>
<evidence type="ECO:0000256" key="1">
    <source>
        <dbReference type="SAM" id="SignalP"/>
    </source>
</evidence>
<name>A0A811URV3_CERCA</name>
<dbReference type="Pfam" id="PF07253">
    <property type="entry name" value="Gypsy"/>
    <property type="match status" value="1"/>
</dbReference>
<proteinExistence type="predicted"/>
<protein>
    <submittedName>
        <fullName evidence="2">(Mediterranean fruit fly) hypothetical protein</fullName>
    </submittedName>
</protein>
<feature type="chain" id="PRO_5032740135" evidence="1">
    <location>
        <begin position="22"/>
        <end position="261"/>
    </location>
</feature>
<sequence length="261" mass="30301">MQRIRVINFCQFILLASFAFAEKITNLSGKRYILTETDDVYTYNSSAYLYHIANLSTILAPYENIMRTRYSNIQSQEESILINKIETLKTQLIPSEHRIKRALNFLGSILKFITDTPDHDDLIEIKSGLNHLIENNNLQRQINSQFEKNLETLDPKSITETLIIREVYKELESITNTINFAITGLFYSGTLNFKDIKDIIKTESYDIPIINILEYSNIHVCIFNSAIVTIYKYPIITNKCKMYSLISLAFKHGKFELKKNC</sequence>
<feature type="signal peptide" evidence="1">
    <location>
        <begin position="1"/>
        <end position="21"/>
    </location>
</feature>
<gene>
    <name evidence="2" type="ORF">CCAP1982_LOCUS10161</name>
</gene>
<organism evidence="2 3">
    <name type="scientific">Ceratitis capitata</name>
    <name type="common">Mediterranean fruit fly</name>
    <name type="synonym">Tephritis capitata</name>
    <dbReference type="NCBI Taxonomy" id="7213"/>
    <lineage>
        <taxon>Eukaryota</taxon>
        <taxon>Metazoa</taxon>
        <taxon>Ecdysozoa</taxon>
        <taxon>Arthropoda</taxon>
        <taxon>Hexapoda</taxon>
        <taxon>Insecta</taxon>
        <taxon>Pterygota</taxon>
        <taxon>Neoptera</taxon>
        <taxon>Endopterygota</taxon>
        <taxon>Diptera</taxon>
        <taxon>Brachycera</taxon>
        <taxon>Muscomorpha</taxon>
        <taxon>Tephritoidea</taxon>
        <taxon>Tephritidae</taxon>
        <taxon>Ceratitis</taxon>
        <taxon>Ceratitis</taxon>
    </lineage>
</organism>
<keyword evidence="3" id="KW-1185">Reference proteome</keyword>
<dbReference type="EMBL" id="CAJHJT010000023">
    <property type="protein sequence ID" value="CAD7001670.1"/>
    <property type="molecule type" value="Genomic_DNA"/>
</dbReference>
<reference evidence="2" key="1">
    <citation type="submission" date="2020-11" db="EMBL/GenBank/DDBJ databases">
        <authorList>
            <person name="Whitehead M."/>
        </authorList>
    </citation>
    <scope>NUCLEOTIDE SEQUENCE</scope>
    <source>
        <strain evidence="2">EGII</strain>
    </source>
</reference>
<evidence type="ECO:0000313" key="2">
    <source>
        <dbReference type="EMBL" id="CAD7001670.1"/>
    </source>
</evidence>
<comment type="caution">
    <text evidence="2">The sequence shown here is derived from an EMBL/GenBank/DDBJ whole genome shotgun (WGS) entry which is preliminary data.</text>
</comment>
<keyword evidence="1" id="KW-0732">Signal</keyword>
<evidence type="ECO:0000313" key="3">
    <source>
        <dbReference type="Proteomes" id="UP000606786"/>
    </source>
</evidence>